<protein>
    <recommendedName>
        <fullName evidence="3">Carrier domain-containing protein</fullName>
    </recommendedName>
</protein>
<keyword evidence="1" id="KW-0596">Phosphopantetheine</keyword>
<dbReference type="EMBL" id="JAUKUA010000010">
    <property type="protein sequence ID" value="KAK0701253.1"/>
    <property type="molecule type" value="Genomic_DNA"/>
</dbReference>
<evidence type="ECO:0000313" key="4">
    <source>
        <dbReference type="EMBL" id="KAK0701253.1"/>
    </source>
</evidence>
<dbReference type="InterPro" id="IPR036736">
    <property type="entry name" value="ACP-like_sf"/>
</dbReference>
<keyword evidence="2" id="KW-0597">Phosphoprotein</keyword>
<dbReference type="AlphaFoldDB" id="A0AA40DIJ3"/>
<feature type="domain" description="Carrier" evidence="3">
    <location>
        <begin position="4"/>
        <end position="79"/>
    </location>
</feature>
<comment type="caution">
    <text evidence="4">The sequence shown here is derived from an EMBL/GenBank/DDBJ whole genome shotgun (WGS) entry which is preliminary data.</text>
</comment>
<dbReference type="SMART" id="SM00823">
    <property type="entry name" value="PKS_PP"/>
    <property type="match status" value="1"/>
</dbReference>
<dbReference type="Proteomes" id="UP001172102">
    <property type="component" value="Unassembled WGS sequence"/>
</dbReference>
<sequence>AAAVDTITEALMHQLAWSMMLPIEDINAARPLSAYGVDSLVAAEVRNWITMEMVVEVSVFEVVASVPMCDLADKFVKRVGRVG</sequence>
<feature type="non-terminal residue" evidence="4">
    <location>
        <position position="1"/>
    </location>
</feature>
<dbReference type="SUPFAM" id="SSF47336">
    <property type="entry name" value="ACP-like"/>
    <property type="match status" value="1"/>
</dbReference>
<dbReference type="PROSITE" id="PS50075">
    <property type="entry name" value="CARRIER"/>
    <property type="match status" value="1"/>
</dbReference>
<gene>
    <name evidence="4" type="ORF">B0H67DRAFT_500719</name>
</gene>
<evidence type="ECO:0000259" key="3">
    <source>
        <dbReference type="PROSITE" id="PS50075"/>
    </source>
</evidence>
<proteinExistence type="predicted"/>
<organism evidence="4 5">
    <name type="scientific">Lasiosphaeris hirsuta</name>
    <dbReference type="NCBI Taxonomy" id="260670"/>
    <lineage>
        <taxon>Eukaryota</taxon>
        <taxon>Fungi</taxon>
        <taxon>Dikarya</taxon>
        <taxon>Ascomycota</taxon>
        <taxon>Pezizomycotina</taxon>
        <taxon>Sordariomycetes</taxon>
        <taxon>Sordariomycetidae</taxon>
        <taxon>Sordariales</taxon>
        <taxon>Lasiosphaeriaceae</taxon>
        <taxon>Lasiosphaeris</taxon>
    </lineage>
</organism>
<name>A0AA40DIJ3_9PEZI</name>
<accession>A0AA40DIJ3</accession>
<evidence type="ECO:0000313" key="5">
    <source>
        <dbReference type="Proteomes" id="UP001172102"/>
    </source>
</evidence>
<reference evidence="4" key="1">
    <citation type="submission" date="2023-06" db="EMBL/GenBank/DDBJ databases">
        <title>Genome-scale phylogeny and comparative genomics of the fungal order Sordariales.</title>
        <authorList>
            <consortium name="Lawrence Berkeley National Laboratory"/>
            <person name="Hensen N."/>
            <person name="Bonometti L."/>
            <person name="Westerberg I."/>
            <person name="Brannstrom I.O."/>
            <person name="Guillou S."/>
            <person name="Cros-Aarteil S."/>
            <person name="Calhoun S."/>
            <person name="Haridas S."/>
            <person name="Kuo A."/>
            <person name="Mondo S."/>
            <person name="Pangilinan J."/>
            <person name="Riley R."/>
            <person name="Labutti K."/>
            <person name="Andreopoulos B."/>
            <person name="Lipzen A."/>
            <person name="Chen C."/>
            <person name="Yanf M."/>
            <person name="Daum C."/>
            <person name="Ng V."/>
            <person name="Clum A."/>
            <person name="Steindorff A."/>
            <person name="Ohm R."/>
            <person name="Martin F."/>
            <person name="Silar P."/>
            <person name="Natvig D."/>
            <person name="Lalanne C."/>
            <person name="Gautier V."/>
            <person name="Ament-Velasquez S.L."/>
            <person name="Kruys A."/>
            <person name="Hutchinson M.I."/>
            <person name="Powell A.J."/>
            <person name="Barry K."/>
            <person name="Miller A.N."/>
            <person name="Grigoriev I.V."/>
            <person name="Debuchy R."/>
            <person name="Gladieux P."/>
            <person name="Thoren M.H."/>
            <person name="Johannesson H."/>
        </authorList>
    </citation>
    <scope>NUCLEOTIDE SEQUENCE</scope>
    <source>
        <strain evidence="4">SMH4607-1</strain>
    </source>
</reference>
<dbReference type="Gene3D" id="1.10.1200.10">
    <property type="entry name" value="ACP-like"/>
    <property type="match status" value="1"/>
</dbReference>
<keyword evidence="5" id="KW-1185">Reference proteome</keyword>
<evidence type="ECO:0000256" key="1">
    <source>
        <dbReference type="ARBA" id="ARBA00022450"/>
    </source>
</evidence>
<dbReference type="InterPro" id="IPR009081">
    <property type="entry name" value="PP-bd_ACP"/>
</dbReference>
<evidence type="ECO:0000256" key="2">
    <source>
        <dbReference type="ARBA" id="ARBA00022553"/>
    </source>
</evidence>
<dbReference type="InterPro" id="IPR020806">
    <property type="entry name" value="PKS_PP-bd"/>
</dbReference>
<dbReference type="Pfam" id="PF23297">
    <property type="entry name" value="ACP_SdgA_C"/>
    <property type="match status" value="1"/>
</dbReference>
<dbReference type="InterPro" id="IPR006162">
    <property type="entry name" value="Ppantetheine_attach_site"/>
</dbReference>
<dbReference type="PROSITE" id="PS00012">
    <property type="entry name" value="PHOSPHOPANTETHEINE"/>
    <property type="match status" value="1"/>
</dbReference>
<dbReference type="GO" id="GO:0031177">
    <property type="term" value="F:phosphopantetheine binding"/>
    <property type="evidence" value="ECO:0007669"/>
    <property type="project" value="InterPro"/>
</dbReference>